<accession>A0A7S3UCR4</accession>
<protein>
    <submittedName>
        <fullName evidence="1">Uncharacterized protein</fullName>
    </submittedName>
</protein>
<name>A0A7S3UCR4_9CHLO</name>
<proteinExistence type="predicted"/>
<sequence length="220" mass="24381">MLVGTCFSSIGGLHRLSLWLRLHMFNLAWTCNRIHGPIGNGRSSSPCHTLAHHSSDASEQSRSLSLRTGWRRCGLRALDSGGRVRRWRRPRGRVRPGGRARSCWHTKVDTPTVWRFPLATSVEHVVRDATSDPERGRFVSSVSFVRSRIIACDAVGSVHGSIEHAGTTPLRFHSTTFSSVSHGSPLARILPSVSRTSIHPSLLLHDLHAPPERLRLITST</sequence>
<dbReference type="AlphaFoldDB" id="A0A7S3UCR4"/>
<organism evidence="1">
    <name type="scientific">Picocystis salinarum</name>
    <dbReference type="NCBI Taxonomy" id="88271"/>
    <lineage>
        <taxon>Eukaryota</taxon>
        <taxon>Viridiplantae</taxon>
        <taxon>Chlorophyta</taxon>
        <taxon>Picocystophyceae</taxon>
        <taxon>Picocystales</taxon>
        <taxon>Picocystaceae</taxon>
        <taxon>Picocystis</taxon>
    </lineage>
</organism>
<gene>
    <name evidence="1" type="ORF">PSAL00342_LOCUS3319</name>
</gene>
<evidence type="ECO:0000313" key="1">
    <source>
        <dbReference type="EMBL" id="CAE0609500.1"/>
    </source>
</evidence>
<dbReference type="EMBL" id="HBIS01003675">
    <property type="protein sequence ID" value="CAE0609500.1"/>
    <property type="molecule type" value="Transcribed_RNA"/>
</dbReference>
<reference evidence="1" key="1">
    <citation type="submission" date="2021-01" db="EMBL/GenBank/DDBJ databases">
        <authorList>
            <person name="Corre E."/>
            <person name="Pelletier E."/>
            <person name="Niang G."/>
            <person name="Scheremetjew M."/>
            <person name="Finn R."/>
            <person name="Kale V."/>
            <person name="Holt S."/>
            <person name="Cochrane G."/>
            <person name="Meng A."/>
            <person name="Brown T."/>
            <person name="Cohen L."/>
        </authorList>
    </citation>
    <scope>NUCLEOTIDE SEQUENCE</scope>
    <source>
        <strain evidence="1">CCMP1897</strain>
    </source>
</reference>